<dbReference type="EMBL" id="CM001221">
    <property type="protein sequence ID" value="AET00527.2"/>
    <property type="molecule type" value="Genomic_DNA"/>
</dbReference>
<keyword evidence="4" id="KW-0472">Membrane</keyword>
<dbReference type="PANTHER" id="PTHR23222:SF0">
    <property type="entry name" value="PROHIBITIN 1"/>
    <property type="match status" value="1"/>
</dbReference>
<keyword evidence="8" id="KW-1185">Reference proteome</keyword>
<dbReference type="PaxDb" id="3880-AET00527"/>
<organism evidence="6 8">
    <name type="scientific">Medicago truncatula</name>
    <name type="common">Barrel medic</name>
    <name type="synonym">Medicago tribuloides</name>
    <dbReference type="NCBI Taxonomy" id="3880"/>
    <lineage>
        <taxon>Eukaryota</taxon>
        <taxon>Viridiplantae</taxon>
        <taxon>Streptophyta</taxon>
        <taxon>Embryophyta</taxon>
        <taxon>Tracheophyta</taxon>
        <taxon>Spermatophyta</taxon>
        <taxon>Magnoliopsida</taxon>
        <taxon>eudicotyledons</taxon>
        <taxon>Gunneridae</taxon>
        <taxon>Pentapetalae</taxon>
        <taxon>rosids</taxon>
        <taxon>fabids</taxon>
        <taxon>Fabales</taxon>
        <taxon>Fabaceae</taxon>
        <taxon>Papilionoideae</taxon>
        <taxon>50 kb inversion clade</taxon>
        <taxon>NPAAA clade</taxon>
        <taxon>Hologalegina</taxon>
        <taxon>IRL clade</taxon>
        <taxon>Trifolieae</taxon>
        <taxon>Medicago</taxon>
    </lineage>
</organism>
<evidence type="ECO:0000256" key="3">
    <source>
        <dbReference type="ARBA" id="ARBA00011786"/>
    </source>
</evidence>
<evidence type="ECO:0000313" key="7">
    <source>
        <dbReference type="EnsemblPlants" id="AET00527"/>
    </source>
</evidence>
<evidence type="ECO:0000313" key="8">
    <source>
        <dbReference type="Proteomes" id="UP000002051"/>
    </source>
</evidence>
<dbReference type="PANTHER" id="PTHR23222">
    <property type="entry name" value="PROHIBITIN"/>
    <property type="match status" value="1"/>
</dbReference>
<sequence>MVSSQAKASNLFKKARFVSGFGAAVTIGHSSFYIVKSGERAVLVDRFHGTLPRSVGKGIHFKIPWVQKPYIFDLRPRTHRLSAISATDDHEPVNLTLRVISRPEVQRLPTIVQNLGLEYDKILNFIANEVLESIVAKSSLLMLFRSHSWFSERVKDAFVGRAKDLNILIDEIDITHFSNPRSEYTVLVLHLT</sequence>
<dbReference type="GO" id="GO:0005739">
    <property type="term" value="C:mitochondrion"/>
    <property type="evidence" value="ECO:0000318"/>
    <property type="project" value="GO_Central"/>
</dbReference>
<dbReference type="eggNOG" id="KOG3083">
    <property type="taxonomic scope" value="Eukaryota"/>
</dbReference>
<dbReference type="GO" id="GO:0007005">
    <property type="term" value="P:mitochondrion organization"/>
    <property type="evidence" value="ECO:0000318"/>
    <property type="project" value="GO_Central"/>
</dbReference>
<evidence type="ECO:0000259" key="5">
    <source>
        <dbReference type="SMART" id="SM00244"/>
    </source>
</evidence>
<keyword evidence="4" id="KW-0999">Mitochondrion inner membrane</keyword>
<dbReference type="InterPro" id="IPR000163">
    <property type="entry name" value="Prohibitin"/>
</dbReference>
<accession>G7K3J5</accession>
<evidence type="ECO:0000256" key="1">
    <source>
        <dbReference type="ARBA" id="ARBA00004140"/>
    </source>
</evidence>
<reference evidence="7" key="3">
    <citation type="submission" date="2015-04" db="UniProtKB">
        <authorList>
            <consortium name="EnsemblPlants"/>
        </authorList>
    </citation>
    <scope>IDENTIFICATION</scope>
    <source>
        <strain evidence="7">cv. Jemalong A17</strain>
    </source>
</reference>
<dbReference type="AlphaFoldDB" id="G7K3J5"/>
<dbReference type="EnsemblPlants" id="AET00527">
    <property type="protein sequence ID" value="AET00527"/>
    <property type="gene ID" value="MTR_5g093030"/>
</dbReference>
<protein>
    <recommendedName>
        <fullName evidence="4">Prohibitin</fullName>
    </recommendedName>
</protein>
<comment type="subcellular location">
    <subcellularLocation>
        <location evidence="1">Mitochondrion inner membrane</location>
        <topology evidence="1">Single-pass type II membrane protein</topology>
    </subcellularLocation>
</comment>
<dbReference type="SMART" id="SM00244">
    <property type="entry name" value="PHB"/>
    <property type="match status" value="1"/>
</dbReference>
<name>G7K3J5_MEDTR</name>
<dbReference type="Proteomes" id="UP000002051">
    <property type="component" value="Chromosome 5"/>
</dbReference>
<comment type="subunit">
    <text evidence="3">Component of a prohibitin multimeric complex in mitochondrial membranes.</text>
</comment>
<feature type="domain" description="Band 7" evidence="5">
    <location>
        <begin position="30"/>
        <end position="191"/>
    </location>
</feature>
<dbReference type="CDD" id="cd03401">
    <property type="entry name" value="SPFH_prohibitin"/>
    <property type="match status" value="1"/>
</dbReference>
<reference evidence="6 8" key="1">
    <citation type="journal article" date="2011" name="Nature">
        <title>The Medicago genome provides insight into the evolution of rhizobial symbioses.</title>
        <authorList>
            <person name="Young N.D."/>
            <person name="Debelle F."/>
            <person name="Oldroyd G.E."/>
            <person name="Geurts R."/>
            <person name="Cannon S.B."/>
            <person name="Udvardi M.K."/>
            <person name="Benedito V.A."/>
            <person name="Mayer K.F."/>
            <person name="Gouzy J."/>
            <person name="Schoof H."/>
            <person name="Van de Peer Y."/>
            <person name="Proost S."/>
            <person name="Cook D.R."/>
            <person name="Meyers B.C."/>
            <person name="Spannagl M."/>
            <person name="Cheung F."/>
            <person name="De Mita S."/>
            <person name="Krishnakumar V."/>
            <person name="Gundlach H."/>
            <person name="Zhou S."/>
            <person name="Mudge J."/>
            <person name="Bharti A.K."/>
            <person name="Murray J.D."/>
            <person name="Naoumkina M.A."/>
            <person name="Rosen B."/>
            <person name="Silverstein K.A."/>
            <person name="Tang H."/>
            <person name="Rombauts S."/>
            <person name="Zhao P.X."/>
            <person name="Zhou P."/>
            <person name="Barbe V."/>
            <person name="Bardou P."/>
            <person name="Bechner M."/>
            <person name="Bellec A."/>
            <person name="Berger A."/>
            <person name="Berges H."/>
            <person name="Bidwell S."/>
            <person name="Bisseling T."/>
            <person name="Choisne N."/>
            <person name="Couloux A."/>
            <person name="Denny R."/>
            <person name="Deshpande S."/>
            <person name="Dai X."/>
            <person name="Doyle J.J."/>
            <person name="Dudez A.M."/>
            <person name="Farmer A.D."/>
            <person name="Fouteau S."/>
            <person name="Franken C."/>
            <person name="Gibelin C."/>
            <person name="Gish J."/>
            <person name="Goldstein S."/>
            <person name="Gonzalez A.J."/>
            <person name="Green P.J."/>
            <person name="Hallab A."/>
            <person name="Hartog M."/>
            <person name="Hua A."/>
            <person name="Humphray S.J."/>
            <person name="Jeong D.H."/>
            <person name="Jing Y."/>
            <person name="Jocker A."/>
            <person name="Kenton S.M."/>
            <person name="Kim D.J."/>
            <person name="Klee K."/>
            <person name="Lai H."/>
            <person name="Lang C."/>
            <person name="Lin S."/>
            <person name="Macmil S.L."/>
            <person name="Magdelenat G."/>
            <person name="Matthews L."/>
            <person name="McCorrison J."/>
            <person name="Monaghan E.L."/>
            <person name="Mun J.H."/>
            <person name="Najar F.Z."/>
            <person name="Nicholson C."/>
            <person name="Noirot C."/>
            <person name="O'Bleness M."/>
            <person name="Paule C.R."/>
            <person name="Poulain J."/>
            <person name="Prion F."/>
            <person name="Qin B."/>
            <person name="Qu C."/>
            <person name="Retzel E.F."/>
            <person name="Riddle C."/>
            <person name="Sallet E."/>
            <person name="Samain S."/>
            <person name="Samson N."/>
            <person name="Sanders I."/>
            <person name="Saurat O."/>
            <person name="Scarpelli C."/>
            <person name="Schiex T."/>
            <person name="Segurens B."/>
            <person name="Severin A.J."/>
            <person name="Sherrier D.J."/>
            <person name="Shi R."/>
            <person name="Sims S."/>
            <person name="Singer S.R."/>
            <person name="Sinharoy S."/>
            <person name="Sterck L."/>
            <person name="Viollet A."/>
            <person name="Wang B.B."/>
            <person name="Wang K."/>
            <person name="Wang M."/>
            <person name="Wang X."/>
            <person name="Warfsmann J."/>
            <person name="Weissenbach J."/>
            <person name="White D.D."/>
            <person name="White J.D."/>
            <person name="Wiley G.B."/>
            <person name="Wincker P."/>
            <person name="Xing Y."/>
            <person name="Yang L."/>
            <person name="Yao Z."/>
            <person name="Ying F."/>
            <person name="Zhai J."/>
            <person name="Zhou L."/>
            <person name="Zuber A."/>
            <person name="Denarie J."/>
            <person name="Dixon R.A."/>
            <person name="May G.D."/>
            <person name="Schwartz D.C."/>
            <person name="Rogers J."/>
            <person name="Quetier F."/>
            <person name="Town C.D."/>
            <person name="Roe B.A."/>
        </authorList>
    </citation>
    <scope>NUCLEOTIDE SEQUENCE [LARGE SCALE GENOMIC DNA]</scope>
    <source>
        <strain evidence="6">A17</strain>
        <strain evidence="7 8">cv. Jemalong A17</strain>
    </source>
</reference>
<dbReference type="PRINTS" id="PR00679">
    <property type="entry name" value="PROHIBITIN"/>
</dbReference>
<dbReference type="GO" id="GO:0005743">
    <property type="term" value="C:mitochondrial inner membrane"/>
    <property type="evidence" value="ECO:0007669"/>
    <property type="project" value="UniProtKB-SubCell"/>
</dbReference>
<accession>A0A0C3XU38</accession>
<proteinExistence type="inferred from homology"/>
<dbReference type="InterPro" id="IPR036013">
    <property type="entry name" value="Band_7/SPFH_dom_sf"/>
</dbReference>
<dbReference type="SUPFAM" id="SSF117892">
    <property type="entry name" value="Band 7/SPFH domain"/>
    <property type="match status" value="1"/>
</dbReference>
<reference evidence="6 8" key="2">
    <citation type="journal article" date="2014" name="BMC Genomics">
        <title>An improved genome release (version Mt4.0) for the model legume Medicago truncatula.</title>
        <authorList>
            <person name="Tang H."/>
            <person name="Krishnakumar V."/>
            <person name="Bidwell S."/>
            <person name="Rosen B."/>
            <person name="Chan A."/>
            <person name="Zhou S."/>
            <person name="Gentzbittel L."/>
            <person name="Childs K.L."/>
            <person name="Yandell M."/>
            <person name="Gundlach H."/>
            <person name="Mayer K.F."/>
            <person name="Schwartz D.C."/>
            <person name="Town C.D."/>
        </authorList>
    </citation>
    <scope>GENOME REANNOTATION</scope>
    <source>
        <strain evidence="7 8">cv. Jemalong A17</strain>
    </source>
</reference>
<dbReference type="HOGENOM" id="CLU_047969_5_1_1"/>
<evidence type="ECO:0000313" key="6">
    <source>
        <dbReference type="EMBL" id="AET00527.2"/>
    </source>
</evidence>
<evidence type="ECO:0000256" key="4">
    <source>
        <dbReference type="RuleBase" id="RU366048"/>
    </source>
</evidence>
<dbReference type="Pfam" id="PF01145">
    <property type="entry name" value="Band_7"/>
    <property type="match status" value="1"/>
</dbReference>
<dbReference type="STRING" id="3880.G7K3J5"/>
<keyword evidence="4" id="KW-0496">Mitochondrion</keyword>
<dbReference type="InterPro" id="IPR001107">
    <property type="entry name" value="Band_7"/>
</dbReference>
<gene>
    <name evidence="6" type="ordered locus">MTR_5g093030</name>
</gene>
<evidence type="ECO:0000256" key="2">
    <source>
        <dbReference type="ARBA" id="ARBA00009658"/>
    </source>
</evidence>
<comment type="similarity">
    <text evidence="2 4">Belongs to the prohibitin family.</text>
</comment>